<dbReference type="FunFam" id="3.30.70.360:FF:000004">
    <property type="entry name" value="Peptidase M20 domain-containing protein 2"/>
    <property type="match status" value="1"/>
</dbReference>
<dbReference type="Gene3D" id="3.40.630.10">
    <property type="entry name" value="Zn peptidases"/>
    <property type="match status" value="2"/>
</dbReference>
<evidence type="ECO:0000259" key="4">
    <source>
        <dbReference type="Pfam" id="PF08546"/>
    </source>
</evidence>
<feature type="domain" description="Ketopantoate reductase C-terminal" evidence="4">
    <location>
        <begin position="623"/>
        <end position="716"/>
    </location>
</feature>
<dbReference type="Pfam" id="PF01546">
    <property type="entry name" value="Peptidase_M20"/>
    <property type="match status" value="1"/>
</dbReference>
<feature type="domain" description="Peptidase M20 dimerisation" evidence="3">
    <location>
        <begin position="90"/>
        <end position="184"/>
    </location>
</feature>
<evidence type="ECO:0000256" key="1">
    <source>
        <dbReference type="ARBA" id="ARBA00006247"/>
    </source>
</evidence>
<feature type="domain" description="Ketopantoate reductase N-terminal" evidence="2">
    <location>
        <begin position="365"/>
        <end position="526"/>
    </location>
</feature>
<reference evidence="5 6" key="1">
    <citation type="journal article" date="2020" name="ISME J.">
        <title>Uncovering the hidden diversity of litter-decomposition mechanisms in mushroom-forming fungi.</title>
        <authorList>
            <person name="Floudas D."/>
            <person name="Bentzer J."/>
            <person name="Ahren D."/>
            <person name="Johansson T."/>
            <person name="Persson P."/>
            <person name="Tunlid A."/>
        </authorList>
    </citation>
    <scope>NUCLEOTIDE SEQUENCE [LARGE SCALE GENOMIC DNA]</scope>
    <source>
        <strain evidence="5 6">CBS 291.85</strain>
    </source>
</reference>
<dbReference type="SUPFAM" id="SSF53187">
    <property type="entry name" value="Zn-dependent exopeptidases"/>
    <property type="match status" value="1"/>
</dbReference>
<evidence type="ECO:0000313" key="5">
    <source>
        <dbReference type="EMBL" id="KAF5373185.1"/>
    </source>
</evidence>
<dbReference type="SUPFAM" id="SSF48179">
    <property type="entry name" value="6-phosphogluconate dehydrogenase C-terminal domain-like"/>
    <property type="match status" value="1"/>
</dbReference>
<dbReference type="InterPro" id="IPR013752">
    <property type="entry name" value="KPA_reductase"/>
</dbReference>
<dbReference type="Pfam" id="PF07687">
    <property type="entry name" value="M20_dimer"/>
    <property type="match status" value="1"/>
</dbReference>
<dbReference type="PANTHER" id="PTHR30575">
    <property type="entry name" value="PEPTIDASE M20"/>
    <property type="match status" value="1"/>
</dbReference>
<dbReference type="PROSITE" id="PS51257">
    <property type="entry name" value="PROKAR_LIPOPROTEIN"/>
    <property type="match status" value="1"/>
</dbReference>
<dbReference type="SUPFAM" id="SSF55031">
    <property type="entry name" value="Bacterial exopeptidase dimerisation domain"/>
    <property type="match status" value="1"/>
</dbReference>
<dbReference type="InterPro" id="IPR011650">
    <property type="entry name" value="Peptidase_M20_dimer"/>
</dbReference>
<dbReference type="Gene3D" id="3.40.50.720">
    <property type="entry name" value="NAD(P)-binding Rossmann-like Domain"/>
    <property type="match status" value="1"/>
</dbReference>
<dbReference type="InterPro" id="IPR002933">
    <property type="entry name" value="Peptidase_M20"/>
</dbReference>
<dbReference type="InterPro" id="IPR008927">
    <property type="entry name" value="6-PGluconate_DH-like_C_sf"/>
</dbReference>
<dbReference type="GO" id="GO:0016805">
    <property type="term" value="F:dipeptidase activity"/>
    <property type="evidence" value="ECO:0007669"/>
    <property type="project" value="TreeGrafter"/>
</dbReference>
<dbReference type="Proteomes" id="UP000559256">
    <property type="component" value="Unassembled WGS sequence"/>
</dbReference>
<dbReference type="InterPro" id="IPR036264">
    <property type="entry name" value="Bact_exopeptidase_dim_dom"/>
</dbReference>
<dbReference type="InterPro" id="IPR052030">
    <property type="entry name" value="Peptidase_M20/M20A_hydrolases"/>
</dbReference>
<comment type="caution">
    <text evidence="5">The sequence shown here is derived from an EMBL/GenBank/DDBJ whole genome shotgun (WGS) entry which is preliminary data.</text>
</comment>
<proteinExistence type="inferred from homology"/>
<comment type="similarity">
    <text evidence="1">Belongs to the peptidase M20A family.</text>
</comment>
<evidence type="ECO:0000259" key="2">
    <source>
        <dbReference type="Pfam" id="PF02558"/>
    </source>
</evidence>
<dbReference type="EMBL" id="JAACJM010000004">
    <property type="protein sequence ID" value="KAF5373185.1"/>
    <property type="molecule type" value="Genomic_DNA"/>
</dbReference>
<keyword evidence="6" id="KW-1185">Reference proteome</keyword>
<dbReference type="AlphaFoldDB" id="A0A8H5GYK6"/>
<gene>
    <name evidence="5" type="ORF">D9758_001754</name>
</gene>
<dbReference type="InterPro" id="IPR013328">
    <property type="entry name" value="6PGD_dom2"/>
</dbReference>
<evidence type="ECO:0000313" key="6">
    <source>
        <dbReference type="Proteomes" id="UP000559256"/>
    </source>
</evidence>
<sequence length="732" mass="80623">MIKGIGHACGHNLIAIAGVAVACAMRAVLEEFNISGIIQLLGTPAEEGGGGKCYLLDKGAYKDMAICLMCHPAPGPTGSVSLSGCLAAQQAEVEYFGHTAHAALSPWEGVNALDAAVLAYTNISALRQQLKPNVRVHGIFEGRDWATNIIPDYAKYMFWVRSTSRADQEAAFKRVLPCLEAAAKATGCSHKITTKHQFLDIRQNKALGDEVARIIRSRYGAIDYEWGIKDASTDFGNVTYAIPTIVDGGNHTSAFEKAAATVEAHSACLDVSKALAATGIRALIDDEFFNEVRSDLDATACTSDLLEQVQKTFEEDKILRDKDEKILGILRILESPPSRQYLVIVGFINIWLDQMASEVPKKEVLLVGFGAIGAVTKDSFVIGRSGLARSTIVARSNFDELHDHGMRFESRKYGEISGWKPDRLAEAADMAYDYVLVATKAIPDVITTPEILEPLLKAPYTDRFTQPVYMLLQNGLNVEIDLYHSVKKLGQGEPRIIDSCLYILCNLLAPDVVEHGEFDRLEIGIYRHEDNTTLVNSADELKILDPIATILKRGGGIVEIAGEIQRKKFAKDYFNLAYASFATLTNYTVPAIFRPPPSDPSTRYSPYVHPKTAGHIEEYTLGALKAVFSEMESLARALGYPDSEQGIPSSFTKHVLDFNRELHITPDNTHVPSMLLDARKGLPIEVEVIVGEVVRMARANKVSVPHVEMLYALLLVIQNQTLRKLEEERNYK</sequence>
<accession>A0A8H5GYK6</accession>
<dbReference type="OrthoDB" id="3609at2759"/>
<dbReference type="Gene3D" id="1.10.1040.10">
    <property type="entry name" value="N-(1-d-carboxylethyl)-l-norvaline Dehydrogenase, domain 2"/>
    <property type="match status" value="1"/>
</dbReference>
<organism evidence="5 6">
    <name type="scientific">Tetrapyrgos nigripes</name>
    <dbReference type="NCBI Taxonomy" id="182062"/>
    <lineage>
        <taxon>Eukaryota</taxon>
        <taxon>Fungi</taxon>
        <taxon>Dikarya</taxon>
        <taxon>Basidiomycota</taxon>
        <taxon>Agaricomycotina</taxon>
        <taxon>Agaricomycetes</taxon>
        <taxon>Agaricomycetidae</taxon>
        <taxon>Agaricales</taxon>
        <taxon>Marasmiineae</taxon>
        <taxon>Marasmiaceae</taxon>
        <taxon>Tetrapyrgos</taxon>
    </lineage>
</organism>
<dbReference type="Pfam" id="PF02558">
    <property type="entry name" value="ApbA"/>
    <property type="match status" value="1"/>
</dbReference>
<dbReference type="PANTHER" id="PTHR30575:SF0">
    <property type="entry name" value="XAA-ARG DIPEPTIDASE"/>
    <property type="match status" value="1"/>
</dbReference>
<protein>
    <submittedName>
        <fullName evidence="5">Uncharacterized protein</fullName>
    </submittedName>
</protein>
<name>A0A8H5GYK6_9AGAR</name>
<dbReference type="Pfam" id="PF08546">
    <property type="entry name" value="ApbA_C"/>
    <property type="match status" value="1"/>
</dbReference>
<dbReference type="InterPro" id="IPR013332">
    <property type="entry name" value="KPR_N"/>
</dbReference>
<evidence type="ECO:0000259" key="3">
    <source>
        <dbReference type="Pfam" id="PF07687"/>
    </source>
</evidence>